<evidence type="ECO:0000313" key="2">
    <source>
        <dbReference type="Proteomes" id="UP000031036"/>
    </source>
</evidence>
<accession>A0A0B2W0E4</accession>
<gene>
    <name evidence="1" type="ORF">Tcan_05104</name>
</gene>
<dbReference type="EMBL" id="JPKZ01000484">
    <property type="protein sequence ID" value="KHN87097.1"/>
    <property type="molecule type" value="Genomic_DNA"/>
</dbReference>
<evidence type="ECO:0000313" key="1">
    <source>
        <dbReference type="EMBL" id="KHN87097.1"/>
    </source>
</evidence>
<organism evidence="1 2">
    <name type="scientific">Toxocara canis</name>
    <name type="common">Canine roundworm</name>
    <dbReference type="NCBI Taxonomy" id="6265"/>
    <lineage>
        <taxon>Eukaryota</taxon>
        <taxon>Metazoa</taxon>
        <taxon>Ecdysozoa</taxon>
        <taxon>Nematoda</taxon>
        <taxon>Chromadorea</taxon>
        <taxon>Rhabditida</taxon>
        <taxon>Spirurina</taxon>
        <taxon>Ascaridomorpha</taxon>
        <taxon>Ascaridoidea</taxon>
        <taxon>Toxocaridae</taxon>
        <taxon>Toxocara</taxon>
    </lineage>
</organism>
<proteinExistence type="predicted"/>
<comment type="caution">
    <text evidence="1">The sequence shown here is derived from an EMBL/GenBank/DDBJ whole genome shotgun (WGS) entry which is preliminary data.</text>
</comment>
<keyword evidence="2" id="KW-1185">Reference proteome</keyword>
<dbReference type="Proteomes" id="UP000031036">
    <property type="component" value="Unassembled WGS sequence"/>
</dbReference>
<reference evidence="1 2" key="1">
    <citation type="submission" date="2014-11" db="EMBL/GenBank/DDBJ databases">
        <title>Genetic blueprint of the zoonotic pathogen Toxocara canis.</title>
        <authorList>
            <person name="Zhu X.-Q."/>
            <person name="Korhonen P.K."/>
            <person name="Cai H."/>
            <person name="Young N.D."/>
            <person name="Nejsum P."/>
            <person name="von Samson-Himmelstjerna G."/>
            <person name="Boag P.R."/>
            <person name="Tan P."/>
            <person name="Li Q."/>
            <person name="Min J."/>
            <person name="Yang Y."/>
            <person name="Wang X."/>
            <person name="Fang X."/>
            <person name="Hall R.S."/>
            <person name="Hofmann A."/>
            <person name="Sternberg P.W."/>
            <person name="Jex A.R."/>
            <person name="Gasser R.B."/>
        </authorList>
    </citation>
    <scope>NUCLEOTIDE SEQUENCE [LARGE SCALE GENOMIC DNA]</scope>
    <source>
        <strain evidence="1">PN_DK_2014</strain>
    </source>
</reference>
<protein>
    <submittedName>
        <fullName evidence="1">Uncharacterized protein</fullName>
    </submittedName>
</protein>
<sequence>MFSYYSAAVRETLLGSRALGLLNCDIPLRLKNSNSPPNRVVWFRQLFAGRLLVLDFFAFSEICQSAQLRVTEKVSYNLLEKATETLAND</sequence>
<name>A0A0B2W0E4_TOXCA</name>
<dbReference type="AlphaFoldDB" id="A0A0B2W0E4"/>